<reference evidence="3" key="1">
    <citation type="submission" date="2016-02" db="EMBL/GenBank/DDBJ databases">
        <title>Draft genome sequence of Microdochium bolleyi, a fungal endophyte of beachgrass.</title>
        <authorList>
            <consortium name="DOE Joint Genome Institute"/>
            <person name="David A.S."/>
            <person name="May G."/>
            <person name="Haridas S."/>
            <person name="Lim J."/>
            <person name="Wang M."/>
            <person name="Labutti K."/>
            <person name="Lipzen A."/>
            <person name="Barry K."/>
            <person name="Grigoriev I.V."/>
        </authorList>
    </citation>
    <scope>NUCLEOTIDE SEQUENCE [LARGE SCALE GENOMIC DNA]</scope>
    <source>
        <strain evidence="3">J235TASD1</strain>
    </source>
</reference>
<sequence length="175" mass="18615">MPSENDLNTASSSSLIQGHEKFNPRPLELPSGTPIRQCSSVSIATTWCGSLEALSAVYLPEKHDFLRSSKCSSIEISNKICDTHDGRVGKDRVGTLRVPVFKDALNNGQDFYFERKNGSGYGIGVATAGSSPSGKQKAADVVEYASVYASTPTDSPASTTYAPPARSKVSHASKL</sequence>
<evidence type="ECO:0000256" key="1">
    <source>
        <dbReference type="SAM" id="MobiDB-lite"/>
    </source>
</evidence>
<proteinExistence type="predicted"/>
<dbReference type="Proteomes" id="UP000070501">
    <property type="component" value="Unassembled WGS sequence"/>
</dbReference>
<gene>
    <name evidence="2" type="ORF">Micbo1qcDRAFT_181026</name>
</gene>
<evidence type="ECO:0000313" key="3">
    <source>
        <dbReference type="Proteomes" id="UP000070501"/>
    </source>
</evidence>
<feature type="region of interest" description="Disordered" evidence="1">
    <location>
        <begin position="150"/>
        <end position="175"/>
    </location>
</feature>
<keyword evidence="3" id="KW-1185">Reference proteome</keyword>
<evidence type="ECO:0000313" key="2">
    <source>
        <dbReference type="EMBL" id="KXJ85197.1"/>
    </source>
</evidence>
<organism evidence="2 3">
    <name type="scientific">Microdochium bolleyi</name>
    <dbReference type="NCBI Taxonomy" id="196109"/>
    <lineage>
        <taxon>Eukaryota</taxon>
        <taxon>Fungi</taxon>
        <taxon>Dikarya</taxon>
        <taxon>Ascomycota</taxon>
        <taxon>Pezizomycotina</taxon>
        <taxon>Sordariomycetes</taxon>
        <taxon>Xylariomycetidae</taxon>
        <taxon>Xylariales</taxon>
        <taxon>Microdochiaceae</taxon>
        <taxon>Microdochium</taxon>
    </lineage>
</organism>
<feature type="compositionally biased region" description="Polar residues" evidence="1">
    <location>
        <begin position="1"/>
        <end position="16"/>
    </location>
</feature>
<name>A0A136IJR1_9PEZI</name>
<accession>A0A136IJR1</accession>
<protein>
    <submittedName>
        <fullName evidence="2">Uncharacterized protein</fullName>
    </submittedName>
</protein>
<feature type="compositionally biased region" description="Low complexity" evidence="1">
    <location>
        <begin position="150"/>
        <end position="167"/>
    </location>
</feature>
<dbReference type="InParanoid" id="A0A136IJR1"/>
<feature type="region of interest" description="Disordered" evidence="1">
    <location>
        <begin position="1"/>
        <end position="29"/>
    </location>
</feature>
<dbReference type="EMBL" id="KQ964291">
    <property type="protein sequence ID" value="KXJ85197.1"/>
    <property type="molecule type" value="Genomic_DNA"/>
</dbReference>
<dbReference type="AlphaFoldDB" id="A0A136IJR1"/>